<evidence type="ECO:0000259" key="2">
    <source>
        <dbReference type="Pfam" id="PF10708"/>
    </source>
</evidence>
<proteinExistence type="predicted"/>
<accession>A0A2W2E536</accession>
<feature type="domain" description="DUF2510" evidence="2">
    <location>
        <begin position="7"/>
        <end position="38"/>
    </location>
</feature>
<dbReference type="EMBL" id="POUA01000691">
    <property type="protein sequence ID" value="PZG17673.1"/>
    <property type="molecule type" value="Genomic_DNA"/>
</dbReference>
<evidence type="ECO:0000313" key="4">
    <source>
        <dbReference type="Proteomes" id="UP000248544"/>
    </source>
</evidence>
<name>A0A2W2E536_9ACTN</name>
<feature type="region of interest" description="Disordered" evidence="1">
    <location>
        <begin position="21"/>
        <end position="69"/>
    </location>
</feature>
<gene>
    <name evidence="3" type="ORF">C1I98_38605</name>
</gene>
<dbReference type="AlphaFoldDB" id="A0A2W2E536"/>
<reference evidence="3 4" key="1">
    <citation type="submission" date="2018-01" db="EMBL/GenBank/DDBJ databases">
        <title>Draft genome sequence of Sphaerisporangium sp. 7K107.</title>
        <authorList>
            <person name="Sahin N."/>
            <person name="Saygin H."/>
            <person name="Ay H."/>
        </authorList>
    </citation>
    <scope>NUCLEOTIDE SEQUENCE [LARGE SCALE GENOMIC DNA]</scope>
    <source>
        <strain evidence="3 4">7K107</strain>
    </source>
</reference>
<dbReference type="Proteomes" id="UP000248544">
    <property type="component" value="Unassembled WGS sequence"/>
</dbReference>
<organism evidence="3 4">
    <name type="scientific">Spongiactinospora gelatinilytica</name>
    <dbReference type="NCBI Taxonomy" id="2666298"/>
    <lineage>
        <taxon>Bacteria</taxon>
        <taxon>Bacillati</taxon>
        <taxon>Actinomycetota</taxon>
        <taxon>Actinomycetes</taxon>
        <taxon>Streptosporangiales</taxon>
        <taxon>Streptosporangiaceae</taxon>
        <taxon>Spongiactinospora</taxon>
    </lineage>
</organism>
<dbReference type="RefSeq" id="WP_146607920.1">
    <property type="nucleotide sequence ID" value="NZ_POUA01000691.1"/>
</dbReference>
<dbReference type="InterPro" id="IPR018929">
    <property type="entry name" value="DUF2510"/>
</dbReference>
<feature type="non-terminal residue" evidence="3">
    <location>
        <position position="69"/>
    </location>
</feature>
<evidence type="ECO:0000313" key="3">
    <source>
        <dbReference type="EMBL" id="PZG17673.1"/>
    </source>
</evidence>
<feature type="compositionally biased region" description="Gly residues" evidence="1">
    <location>
        <begin position="56"/>
        <end position="69"/>
    </location>
</feature>
<comment type="caution">
    <text evidence="3">The sequence shown here is derived from an EMBL/GenBank/DDBJ whole genome shotgun (WGS) entry which is preliminary data.</text>
</comment>
<sequence>MTTQTPAGWYPDPYGSPNLRWWDGNQWTDATHPLEPPSQGAPAGTHTGPQAAQPGPGVGQGTGPQGAPQ</sequence>
<dbReference type="Pfam" id="PF10708">
    <property type="entry name" value="DUF2510"/>
    <property type="match status" value="1"/>
</dbReference>
<protein>
    <submittedName>
        <fullName evidence="3">Scramblase</fullName>
    </submittedName>
</protein>
<evidence type="ECO:0000256" key="1">
    <source>
        <dbReference type="SAM" id="MobiDB-lite"/>
    </source>
</evidence>
<keyword evidence="4" id="KW-1185">Reference proteome</keyword>